<name>A0A166V6S9_9GAMM</name>
<feature type="short sequence motif" description="TonB box" evidence="10">
    <location>
        <begin position="33"/>
        <end position="39"/>
    </location>
</feature>
<sequence>MTGSLKLSPIALALLASTTMAQANEPAEEKIETISVLGSKVSNRTATESTSPIDILDTEQLNKGGFTELGQSLQSIAPSFNFSRTQVSDGSDLFRPATLRGLQPDQTLVLINGKRRHTQAIFGLSGTVGAGAAGTDMNSIPMMALKNVEILRDGAAARYGSDAIAGVINLSLNDSTGVTTGFFQGSSTGEGDGDTYALGLNRGFDIGNEGGFINVSLEYRDADGTNRAERDTGGSSTIAKGELSESVRWRQGNSDSEFISVFYNAALPVGDKELYSFAGYSNRTALGNGFYRDFDRAERNVPQVYPDGFLPRIDNEAEDISFAIGIKGDINPDWNFDFSTVYGENQYDYSSSNTINASYAAEYLANNPNASNQDIADNAGPRGGYSGGFRFDQWTTNLDINGVIDRDNAEPIYLSIGAEYRKENYQIVPGEVASYACGASNAERSFASVIDSEVFADCGFQAYQGLRPDAANNADRSSHAIYIEAETLLNENWLVSAALRYEDVSDSGDDTIWKLASRYEITEDLAVRAAASTGFRAPSLQQSGYTAFTTTLGGDGSLATSYTATAGSPFPSALGIDGLKLESSDNYNLGLAWDVSSNLSLTLDFYQIKIYDRINLGSFIGADSAELTNFADANTALKATGAVQGNFFSNSLDSTTKGVDLIASYNTDFGDGELEITFAANKNETTIDRVNSPEGIPDTIALDEQRRSFLTHGQPQERATLTFDYQTEQWSSLLRFNYFGETEVSYFAGRHIVLPDFLSPTNSWQQTSVVESAVLVDVNFGYELTENLNLSVGIDNIFDETPDELGEDEVLNFITNGAMRYPLRALPYGFDGMTYYAKVSFSF</sequence>
<comment type="similarity">
    <text evidence="9 11">Belongs to the TonB-dependent receptor family.</text>
</comment>
<evidence type="ECO:0000256" key="4">
    <source>
        <dbReference type="ARBA" id="ARBA00022692"/>
    </source>
</evidence>
<dbReference type="Pfam" id="PF07715">
    <property type="entry name" value="Plug"/>
    <property type="match status" value="1"/>
</dbReference>
<dbReference type="PANTHER" id="PTHR47234">
    <property type="match status" value="1"/>
</dbReference>
<dbReference type="InterPro" id="IPR039426">
    <property type="entry name" value="TonB-dep_rcpt-like"/>
</dbReference>
<dbReference type="PATRIC" id="fig|1365250.3.peg.4524"/>
<reference evidence="15 16" key="1">
    <citation type="submission" date="2013-07" db="EMBL/GenBank/DDBJ databases">
        <title>Comparative Genomic and Metabolomic Analysis of Twelve Strains of Pseudoalteromonas luteoviolacea.</title>
        <authorList>
            <person name="Vynne N.G."/>
            <person name="Mansson M."/>
            <person name="Gram L."/>
        </authorList>
    </citation>
    <scope>NUCLEOTIDE SEQUENCE [LARGE SCALE GENOMIC DNA]</scope>
    <source>
        <strain evidence="15 16">DSM 6061</strain>
    </source>
</reference>
<evidence type="ECO:0000256" key="2">
    <source>
        <dbReference type="ARBA" id="ARBA00022448"/>
    </source>
</evidence>
<dbReference type="InterPro" id="IPR000531">
    <property type="entry name" value="Beta-barrel_TonB"/>
</dbReference>
<keyword evidence="4 9" id="KW-0812">Transmembrane</keyword>
<keyword evidence="5 12" id="KW-0732">Signal</keyword>
<evidence type="ECO:0000256" key="11">
    <source>
        <dbReference type="RuleBase" id="RU003357"/>
    </source>
</evidence>
<feature type="domain" description="TonB-dependent receptor plug" evidence="14">
    <location>
        <begin position="47"/>
        <end position="167"/>
    </location>
</feature>
<evidence type="ECO:0000256" key="7">
    <source>
        <dbReference type="ARBA" id="ARBA00023136"/>
    </source>
</evidence>
<evidence type="ECO:0000259" key="14">
    <source>
        <dbReference type="Pfam" id="PF07715"/>
    </source>
</evidence>
<keyword evidence="7 9" id="KW-0472">Membrane</keyword>
<dbReference type="PANTHER" id="PTHR47234:SF3">
    <property type="entry name" value="SECRETIN_TONB SHORT N-TERMINAL DOMAIN-CONTAINING PROTEIN"/>
    <property type="match status" value="1"/>
</dbReference>
<keyword evidence="3 9" id="KW-1134">Transmembrane beta strand</keyword>
<dbReference type="Pfam" id="PF00593">
    <property type="entry name" value="TonB_dep_Rec_b-barrel"/>
    <property type="match status" value="1"/>
</dbReference>
<protein>
    <submittedName>
        <fullName evidence="15">Ligand-gated channel protein</fullName>
    </submittedName>
</protein>
<dbReference type="InterPro" id="IPR010916">
    <property type="entry name" value="TonB_box_CS"/>
</dbReference>
<accession>A0A166V6S9</accession>
<dbReference type="Proteomes" id="UP000076643">
    <property type="component" value="Unassembled WGS sequence"/>
</dbReference>
<comment type="caution">
    <text evidence="15">The sequence shown here is derived from an EMBL/GenBank/DDBJ whole genome shotgun (WGS) entry which is preliminary data.</text>
</comment>
<evidence type="ECO:0000256" key="1">
    <source>
        <dbReference type="ARBA" id="ARBA00004571"/>
    </source>
</evidence>
<dbReference type="Gene3D" id="2.170.130.10">
    <property type="entry name" value="TonB-dependent receptor, plug domain"/>
    <property type="match status" value="1"/>
</dbReference>
<evidence type="ECO:0000256" key="10">
    <source>
        <dbReference type="PROSITE-ProRule" id="PRU10143"/>
    </source>
</evidence>
<keyword evidence="8 9" id="KW-0998">Cell outer membrane</keyword>
<keyword evidence="2 9" id="KW-0813">Transport</keyword>
<dbReference type="InterPro" id="IPR037066">
    <property type="entry name" value="Plug_dom_sf"/>
</dbReference>
<evidence type="ECO:0000256" key="9">
    <source>
        <dbReference type="PROSITE-ProRule" id="PRU01360"/>
    </source>
</evidence>
<dbReference type="Gene3D" id="2.40.170.20">
    <property type="entry name" value="TonB-dependent receptor, beta-barrel domain"/>
    <property type="match status" value="1"/>
</dbReference>
<comment type="subcellular location">
    <subcellularLocation>
        <location evidence="1 9">Cell outer membrane</location>
        <topology evidence="1 9">Multi-pass membrane protein</topology>
    </subcellularLocation>
</comment>
<organism evidence="15 16">
    <name type="scientific">Pseudoalteromonas luteoviolacea DSM 6061</name>
    <dbReference type="NCBI Taxonomy" id="1365250"/>
    <lineage>
        <taxon>Bacteria</taxon>
        <taxon>Pseudomonadati</taxon>
        <taxon>Pseudomonadota</taxon>
        <taxon>Gammaproteobacteria</taxon>
        <taxon>Alteromonadales</taxon>
        <taxon>Pseudoalteromonadaceae</taxon>
        <taxon>Pseudoalteromonas</taxon>
    </lineage>
</organism>
<dbReference type="PROSITE" id="PS52016">
    <property type="entry name" value="TONB_DEPENDENT_REC_3"/>
    <property type="match status" value="1"/>
</dbReference>
<evidence type="ECO:0000256" key="12">
    <source>
        <dbReference type="SAM" id="SignalP"/>
    </source>
</evidence>
<dbReference type="SUPFAM" id="SSF56935">
    <property type="entry name" value="Porins"/>
    <property type="match status" value="1"/>
</dbReference>
<evidence type="ECO:0000256" key="6">
    <source>
        <dbReference type="ARBA" id="ARBA00023077"/>
    </source>
</evidence>
<proteinExistence type="inferred from homology"/>
<dbReference type="AlphaFoldDB" id="A0A166V6S9"/>
<feature type="signal peptide" evidence="12">
    <location>
        <begin position="1"/>
        <end position="23"/>
    </location>
</feature>
<feature type="domain" description="TonB-dependent receptor-like beta-barrel" evidence="13">
    <location>
        <begin position="277"/>
        <end position="797"/>
    </location>
</feature>
<evidence type="ECO:0000259" key="13">
    <source>
        <dbReference type="Pfam" id="PF00593"/>
    </source>
</evidence>
<dbReference type="InterPro" id="IPR036942">
    <property type="entry name" value="Beta-barrel_TonB_sf"/>
</dbReference>
<evidence type="ECO:0000256" key="5">
    <source>
        <dbReference type="ARBA" id="ARBA00022729"/>
    </source>
</evidence>
<evidence type="ECO:0000313" key="16">
    <source>
        <dbReference type="Proteomes" id="UP000076643"/>
    </source>
</evidence>
<dbReference type="STRING" id="43657.S4054249_09095"/>
<dbReference type="RefSeq" id="WP_063357955.1">
    <property type="nucleotide sequence ID" value="NZ_AQHB01000047.1"/>
</dbReference>
<evidence type="ECO:0000256" key="8">
    <source>
        <dbReference type="ARBA" id="ARBA00023237"/>
    </source>
</evidence>
<dbReference type="InterPro" id="IPR012910">
    <property type="entry name" value="Plug_dom"/>
</dbReference>
<feature type="chain" id="PRO_5007880999" evidence="12">
    <location>
        <begin position="24"/>
        <end position="843"/>
    </location>
</feature>
<dbReference type="PROSITE" id="PS00430">
    <property type="entry name" value="TONB_DEPENDENT_REC_1"/>
    <property type="match status" value="1"/>
</dbReference>
<evidence type="ECO:0000256" key="3">
    <source>
        <dbReference type="ARBA" id="ARBA00022452"/>
    </source>
</evidence>
<dbReference type="EMBL" id="AUYB01000136">
    <property type="protein sequence ID" value="KZN31780.1"/>
    <property type="molecule type" value="Genomic_DNA"/>
</dbReference>
<evidence type="ECO:0000313" key="15">
    <source>
        <dbReference type="EMBL" id="KZN31780.1"/>
    </source>
</evidence>
<keyword evidence="16" id="KW-1185">Reference proteome</keyword>
<dbReference type="GO" id="GO:0009279">
    <property type="term" value="C:cell outer membrane"/>
    <property type="evidence" value="ECO:0007669"/>
    <property type="project" value="UniProtKB-SubCell"/>
</dbReference>
<gene>
    <name evidence="15" type="ORF">N475_04795</name>
</gene>
<keyword evidence="6 10" id="KW-0798">TonB box</keyword>